<comment type="caution">
    <text evidence="2">The sequence shown here is derived from an EMBL/GenBank/DDBJ whole genome shotgun (WGS) entry which is preliminary data.</text>
</comment>
<reference evidence="2" key="1">
    <citation type="journal article" date="2020" name="mSystems">
        <title>Genome- and Community-Level Interaction Insights into Carbon Utilization and Element Cycling Functions of Hydrothermarchaeota in Hydrothermal Sediment.</title>
        <authorList>
            <person name="Zhou Z."/>
            <person name="Liu Y."/>
            <person name="Xu W."/>
            <person name="Pan J."/>
            <person name="Luo Z.H."/>
            <person name="Li M."/>
        </authorList>
    </citation>
    <scope>NUCLEOTIDE SEQUENCE [LARGE SCALE GENOMIC DNA]</scope>
    <source>
        <strain evidence="2">SpSt-143</strain>
    </source>
</reference>
<accession>A0A7V2AZ56</accession>
<gene>
    <name evidence="2" type="ORF">ENO59_02305</name>
</gene>
<dbReference type="EMBL" id="DSGB01000003">
    <property type="protein sequence ID" value="HER95339.1"/>
    <property type="molecule type" value="Genomic_DNA"/>
</dbReference>
<sequence>MICKEKHAWLVIGHYGGKNTGDEAMLNGLLWGGKEFFSKIVLVTKDGHVPIKPPLDVKVSAIRPAIRPLLINLYRARGVIVGGGTHFHDDYRGLRYVRHLRYMLRFVGVSFLARLLRKKVYWLGIGLGPFYRRLTRWVTKLGAWCCDGITVRDKASEQELLSVIGRSKNYLLAFDLAALLVELNNNLKSIKRQHNLIGISITSIQKALSGGIDAEKKFLECLRFSVIKLLKDKPLRLRIFIFRGGDRESDVNLSYEFYQDLLLHGVAVELLPYDANPLNTLEKVAECEYFIATRYHSALFGYLAGCKLLFFAYHRKVADLADEIGLPSHAVINIRDEISEDILYPYLKGLISGDRIYEASLSVNEAVERAKLNFRLLGI</sequence>
<feature type="domain" description="Polysaccharide pyruvyl transferase" evidence="1">
    <location>
        <begin position="19"/>
        <end position="314"/>
    </location>
</feature>
<protein>
    <recommendedName>
        <fullName evidence="1">Polysaccharide pyruvyl transferase domain-containing protein</fullName>
    </recommendedName>
</protein>
<dbReference type="Pfam" id="PF04230">
    <property type="entry name" value="PS_pyruv_trans"/>
    <property type="match status" value="1"/>
</dbReference>
<dbReference type="PANTHER" id="PTHR36836:SF1">
    <property type="entry name" value="COLANIC ACID BIOSYNTHESIS PROTEIN WCAK"/>
    <property type="match status" value="1"/>
</dbReference>
<dbReference type="PANTHER" id="PTHR36836">
    <property type="entry name" value="COLANIC ACID BIOSYNTHESIS PROTEIN WCAK"/>
    <property type="match status" value="1"/>
</dbReference>
<evidence type="ECO:0000313" key="2">
    <source>
        <dbReference type="EMBL" id="HER95339.1"/>
    </source>
</evidence>
<proteinExistence type="predicted"/>
<dbReference type="InterPro" id="IPR007345">
    <property type="entry name" value="Polysacch_pyruvyl_Trfase"/>
</dbReference>
<organism evidence="2">
    <name type="scientific">Rhodothermus marinus</name>
    <name type="common">Rhodothermus obamensis</name>
    <dbReference type="NCBI Taxonomy" id="29549"/>
    <lineage>
        <taxon>Bacteria</taxon>
        <taxon>Pseudomonadati</taxon>
        <taxon>Rhodothermota</taxon>
        <taxon>Rhodothermia</taxon>
        <taxon>Rhodothermales</taxon>
        <taxon>Rhodothermaceae</taxon>
        <taxon>Rhodothermus</taxon>
    </lineage>
</organism>
<dbReference type="AlphaFoldDB" id="A0A7V2AZ56"/>
<name>A0A7V2AZ56_RHOMR</name>
<evidence type="ECO:0000259" key="1">
    <source>
        <dbReference type="Pfam" id="PF04230"/>
    </source>
</evidence>